<dbReference type="GO" id="GO:0043190">
    <property type="term" value="C:ATP-binding cassette (ABC) transporter complex"/>
    <property type="evidence" value="ECO:0007669"/>
    <property type="project" value="InterPro"/>
</dbReference>
<feature type="transmembrane region" description="Helical" evidence="6">
    <location>
        <begin position="7"/>
        <end position="29"/>
    </location>
</feature>
<feature type="transmembrane region" description="Helical" evidence="6">
    <location>
        <begin position="49"/>
        <end position="78"/>
    </location>
</feature>
<reference evidence="7" key="1">
    <citation type="submission" date="2021-01" db="EMBL/GenBank/DDBJ databases">
        <title>Microvirga sp.</title>
        <authorList>
            <person name="Kim M.K."/>
        </authorList>
    </citation>
    <scope>NUCLEOTIDE SEQUENCE</scope>
    <source>
        <strain evidence="7">5420S-16</strain>
    </source>
</reference>
<gene>
    <name evidence="7" type="primary">lptF</name>
    <name evidence="7" type="ORF">JKG68_01945</name>
</gene>
<dbReference type="AlphaFoldDB" id="A0A937CXY8"/>
<dbReference type="Proteomes" id="UP000605848">
    <property type="component" value="Unassembled WGS sequence"/>
</dbReference>
<protein>
    <submittedName>
        <fullName evidence="7">LPS export ABC transporter permease LptF</fullName>
    </submittedName>
</protein>
<evidence type="ECO:0000256" key="6">
    <source>
        <dbReference type="SAM" id="Phobius"/>
    </source>
</evidence>
<dbReference type="InterPro" id="IPR005495">
    <property type="entry name" value="LptG/LptF_permease"/>
</dbReference>
<dbReference type="NCBIfam" id="TIGR04407">
    <property type="entry name" value="LptF_YjgP"/>
    <property type="match status" value="1"/>
</dbReference>
<keyword evidence="8" id="KW-1185">Reference proteome</keyword>
<organism evidence="7 8">
    <name type="scientific">Microvirga aerilata</name>
    <dbReference type="NCBI Taxonomy" id="670292"/>
    <lineage>
        <taxon>Bacteria</taxon>
        <taxon>Pseudomonadati</taxon>
        <taxon>Pseudomonadota</taxon>
        <taxon>Alphaproteobacteria</taxon>
        <taxon>Hyphomicrobiales</taxon>
        <taxon>Methylobacteriaceae</taxon>
        <taxon>Microvirga</taxon>
    </lineage>
</organism>
<keyword evidence="4 6" id="KW-1133">Transmembrane helix</keyword>
<dbReference type="Pfam" id="PF03739">
    <property type="entry name" value="LptF_LptG"/>
    <property type="match status" value="1"/>
</dbReference>
<evidence type="ECO:0000313" key="8">
    <source>
        <dbReference type="Proteomes" id="UP000605848"/>
    </source>
</evidence>
<sequence>MTLLERYILKISFSAFAACLVALTGVIWITQALRELDLLTGKGQTFLIFMTVTGLSLPALINVIAPVALFLATLYTLNKLNGDSELIVMSAGGMPPHRLLRPFMALAAFICVVVGIISVYLMPASFQELRHLFTKIRADFVGTMAKEGQFISLENGITFHYRERSGDALLGIFMEDLREKDKAIVYLAERGQTVEQGGNAYLVLQKGSVQRKEPNSRDTSIVAFERYAVDLSAFNQEGGEIVYKPRERSTTQLLFPDKSEPLYQEQGGRFRAELHDRLSSWLYPLAMMAIAFVALGEARTTRQGRGLAIATAVVAVVLLRILGFAASSAVARTPAAVVAIYAVPLGAILICLLLIFQGPAMRSAQARLHSGLRGLLPSRAAATQKA</sequence>
<evidence type="ECO:0000313" key="7">
    <source>
        <dbReference type="EMBL" id="MBL0402721.1"/>
    </source>
</evidence>
<evidence type="ECO:0000256" key="4">
    <source>
        <dbReference type="ARBA" id="ARBA00022989"/>
    </source>
</evidence>
<dbReference type="GO" id="GO:0055085">
    <property type="term" value="P:transmembrane transport"/>
    <property type="evidence" value="ECO:0007669"/>
    <property type="project" value="InterPro"/>
</dbReference>
<evidence type="ECO:0000256" key="2">
    <source>
        <dbReference type="ARBA" id="ARBA00022475"/>
    </source>
</evidence>
<feature type="transmembrane region" description="Helical" evidence="6">
    <location>
        <begin position="99"/>
        <end position="122"/>
    </location>
</feature>
<accession>A0A937CXY8</accession>
<keyword evidence="3 6" id="KW-0812">Transmembrane</keyword>
<dbReference type="EMBL" id="JAEQMY010000002">
    <property type="protein sequence ID" value="MBL0402721.1"/>
    <property type="molecule type" value="Genomic_DNA"/>
</dbReference>
<evidence type="ECO:0000256" key="5">
    <source>
        <dbReference type="ARBA" id="ARBA00023136"/>
    </source>
</evidence>
<evidence type="ECO:0000256" key="1">
    <source>
        <dbReference type="ARBA" id="ARBA00004651"/>
    </source>
</evidence>
<feature type="transmembrane region" description="Helical" evidence="6">
    <location>
        <begin position="307"/>
        <end position="329"/>
    </location>
</feature>
<dbReference type="RefSeq" id="WP_202055416.1">
    <property type="nucleotide sequence ID" value="NZ_JAEQMY010000002.1"/>
</dbReference>
<name>A0A937CXY8_9HYPH</name>
<feature type="transmembrane region" description="Helical" evidence="6">
    <location>
        <begin position="335"/>
        <end position="356"/>
    </location>
</feature>
<proteinExistence type="predicted"/>
<comment type="subcellular location">
    <subcellularLocation>
        <location evidence="1">Cell membrane</location>
        <topology evidence="1">Multi-pass membrane protein</topology>
    </subcellularLocation>
</comment>
<feature type="transmembrane region" description="Helical" evidence="6">
    <location>
        <begin position="278"/>
        <end position="295"/>
    </location>
</feature>
<keyword evidence="2" id="KW-1003">Cell membrane</keyword>
<keyword evidence="5 6" id="KW-0472">Membrane</keyword>
<dbReference type="PANTHER" id="PTHR33529">
    <property type="entry name" value="SLR0882 PROTEIN-RELATED"/>
    <property type="match status" value="1"/>
</dbReference>
<comment type="caution">
    <text evidence="7">The sequence shown here is derived from an EMBL/GenBank/DDBJ whole genome shotgun (WGS) entry which is preliminary data.</text>
</comment>
<dbReference type="PANTHER" id="PTHR33529:SF6">
    <property type="entry name" value="YJGP_YJGQ FAMILY PERMEASE"/>
    <property type="match status" value="1"/>
</dbReference>
<evidence type="ECO:0000256" key="3">
    <source>
        <dbReference type="ARBA" id="ARBA00022692"/>
    </source>
</evidence>
<dbReference type="GO" id="GO:0015920">
    <property type="term" value="P:lipopolysaccharide transport"/>
    <property type="evidence" value="ECO:0007669"/>
    <property type="project" value="TreeGrafter"/>
</dbReference>
<dbReference type="InterPro" id="IPR030922">
    <property type="entry name" value="LptF"/>
</dbReference>